<dbReference type="SUPFAM" id="SSF53623">
    <property type="entry name" value="MurD-like peptide ligases, catalytic domain"/>
    <property type="match status" value="1"/>
</dbReference>
<dbReference type="GO" id="GO:0005524">
    <property type="term" value="F:ATP binding"/>
    <property type="evidence" value="ECO:0007669"/>
    <property type="project" value="UniProtKB-UniRule"/>
</dbReference>
<comment type="catalytic activity">
    <reaction evidence="10 11">
        <text>D-alanyl-D-alanine + UDP-N-acetyl-alpha-D-muramoyl-L-alanyl-gamma-D-glutamyl-meso-2,6-diaminopimelate + ATP = UDP-N-acetyl-alpha-D-muramoyl-L-alanyl-gamma-D-glutamyl-meso-2,6-diaminopimeloyl-D-alanyl-D-alanine + ADP + phosphate + H(+)</text>
        <dbReference type="Rhea" id="RHEA:28374"/>
        <dbReference type="ChEBI" id="CHEBI:15378"/>
        <dbReference type="ChEBI" id="CHEBI:30616"/>
        <dbReference type="ChEBI" id="CHEBI:43474"/>
        <dbReference type="ChEBI" id="CHEBI:57822"/>
        <dbReference type="ChEBI" id="CHEBI:61386"/>
        <dbReference type="ChEBI" id="CHEBI:83905"/>
        <dbReference type="ChEBI" id="CHEBI:456216"/>
        <dbReference type="EC" id="6.3.2.10"/>
    </reaction>
</comment>
<dbReference type="InterPro" id="IPR035911">
    <property type="entry name" value="MurE/MurF_N"/>
</dbReference>
<evidence type="ECO:0000256" key="6">
    <source>
        <dbReference type="ARBA" id="ARBA00022960"/>
    </source>
</evidence>
<dbReference type="InterPro" id="IPR013221">
    <property type="entry name" value="Mur_ligase_cen"/>
</dbReference>
<dbReference type="Pfam" id="PF08245">
    <property type="entry name" value="Mur_ligase_M"/>
    <property type="match status" value="1"/>
</dbReference>
<evidence type="ECO:0000256" key="2">
    <source>
        <dbReference type="ARBA" id="ARBA00022598"/>
    </source>
</evidence>
<dbReference type="NCBIfam" id="TIGR01143">
    <property type="entry name" value="murF"/>
    <property type="match status" value="1"/>
</dbReference>
<keyword evidence="6 10" id="KW-0133">Cell shape</keyword>
<dbReference type="InterPro" id="IPR004101">
    <property type="entry name" value="Mur_ligase_C"/>
</dbReference>
<dbReference type="GO" id="GO:0009252">
    <property type="term" value="P:peptidoglycan biosynthetic process"/>
    <property type="evidence" value="ECO:0007669"/>
    <property type="project" value="UniProtKB-UniRule"/>
</dbReference>
<dbReference type="GO" id="GO:0051301">
    <property type="term" value="P:cell division"/>
    <property type="evidence" value="ECO:0007669"/>
    <property type="project" value="UniProtKB-KW"/>
</dbReference>
<accession>A0A250FCH4</accession>
<sequence length="449" mass="49104">MKELYQQFIASAGVCTDTRKIVPNSIYFALKGASFDGNTFAAEALNKGATLAVIDNPAYQIDERTLLVPDTLLALQELANYHRRTLKTLIIGITGSNGKTTTKELIKSVLSEAMQVVATEGNLNNAIGVPLTLLSIKPETDIAIVEMGANHPHEIADLCRIAEPDYGYITSIGKAHLEGFGSFEGVIKTKAELYDYLKAHQKTIIYNADDTLQQSLVEGYANVYSFGTTDEVNVPVACVAVQPVSIHFSEGAVLQTEEPATKDLPYIDTTIKGFSGATTAVSHLMGSYNFNNIAAAVAFGRYFRLPAAAIKRGVEKYVPHNNRSQLMAWGTNTLLLDAYNANPSSMAAAIHNVLTMPNFTKKVLILGDMFELGDYAAAEHQQIVDSLTPHQWEGVYLIGQHFAQTKSPYPQYETFEVFQEAFKQLTFTDSLILIKGSRGMALERLITNG</sequence>
<reference evidence="16" key="1">
    <citation type="submission" date="2017-06" db="EMBL/GenBank/DDBJ databases">
        <title>Capnocytophaga spp. assemblies.</title>
        <authorList>
            <person name="Gulvik C.A."/>
        </authorList>
    </citation>
    <scope>NUCLEOTIDE SEQUENCE [LARGE SCALE GENOMIC DNA]</scope>
    <source>
        <strain evidence="16">H6253</strain>
    </source>
</reference>
<evidence type="ECO:0000256" key="1">
    <source>
        <dbReference type="ARBA" id="ARBA00022490"/>
    </source>
</evidence>
<dbReference type="Gene3D" id="3.90.190.20">
    <property type="entry name" value="Mur ligase, C-terminal domain"/>
    <property type="match status" value="1"/>
</dbReference>
<keyword evidence="9 10" id="KW-0961">Cell wall biogenesis/degradation</keyword>
<comment type="function">
    <text evidence="10 11">Involved in cell wall formation. Catalyzes the final step in the synthesis of UDP-N-acetylmuramoyl-pentapeptide, the precursor of murein.</text>
</comment>
<evidence type="ECO:0000256" key="11">
    <source>
        <dbReference type="RuleBase" id="RU004136"/>
    </source>
</evidence>
<protein>
    <recommendedName>
        <fullName evidence="10 11">UDP-N-acetylmuramoyl-tripeptide--D-alanyl-D-alanine ligase</fullName>
        <ecNumber evidence="10 11">6.3.2.10</ecNumber>
    </recommendedName>
    <alternativeName>
        <fullName evidence="10">D-alanyl-D-alanine-adding enzyme</fullName>
    </alternativeName>
</protein>
<comment type="pathway">
    <text evidence="10 11">Cell wall biogenesis; peptidoglycan biosynthesis.</text>
</comment>
<dbReference type="SUPFAM" id="SSF63418">
    <property type="entry name" value="MurE/MurF N-terminal domain"/>
    <property type="match status" value="1"/>
</dbReference>
<dbReference type="EMBL" id="CP022384">
    <property type="protein sequence ID" value="ATA81985.1"/>
    <property type="molecule type" value="Genomic_DNA"/>
</dbReference>
<evidence type="ECO:0000259" key="12">
    <source>
        <dbReference type="Pfam" id="PF01225"/>
    </source>
</evidence>
<evidence type="ECO:0000256" key="5">
    <source>
        <dbReference type="ARBA" id="ARBA00022840"/>
    </source>
</evidence>
<dbReference type="PANTHER" id="PTHR43024:SF1">
    <property type="entry name" value="UDP-N-ACETYLMURAMOYL-TRIPEPTIDE--D-ALANYL-D-ALANINE LIGASE"/>
    <property type="match status" value="1"/>
</dbReference>
<feature type="domain" description="Mur ligase central" evidence="14">
    <location>
        <begin position="93"/>
        <end position="298"/>
    </location>
</feature>
<feature type="domain" description="Mur ligase C-terminal" evidence="13">
    <location>
        <begin position="325"/>
        <end position="438"/>
    </location>
</feature>
<gene>
    <name evidence="10" type="primary">murF</name>
    <name evidence="15" type="ORF">CGC53_06290</name>
</gene>
<evidence type="ECO:0000256" key="3">
    <source>
        <dbReference type="ARBA" id="ARBA00022618"/>
    </source>
</evidence>
<evidence type="ECO:0000259" key="14">
    <source>
        <dbReference type="Pfam" id="PF08245"/>
    </source>
</evidence>
<evidence type="ECO:0000256" key="10">
    <source>
        <dbReference type="HAMAP-Rule" id="MF_02019"/>
    </source>
</evidence>
<dbReference type="Pfam" id="PF02875">
    <property type="entry name" value="Mur_ligase_C"/>
    <property type="match status" value="1"/>
</dbReference>
<dbReference type="Gene3D" id="3.40.1390.10">
    <property type="entry name" value="MurE/MurF, N-terminal domain"/>
    <property type="match status" value="1"/>
</dbReference>
<dbReference type="Proteomes" id="UP000217276">
    <property type="component" value="Chromosome"/>
</dbReference>
<organism evidence="15 16">
    <name type="scientific">Capnocytophaga leadbetteri</name>
    <dbReference type="NCBI Taxonomy" id="327575"/>
    <lineage>
        <taxon>Bacteria</taxon>
        <taxon>Pseudomonadati</taxon>
        <taxon>Bacteroidota</taxon>
        <taxon>Flavobacteriia</taxon>
        <taxon>Flavobacteriales</taxon>
        <taxon>Flavobacteriaceae</taxon>
        <taxon>Capnocytophaga</taxon>
    </lineage>
</organism>
<dbReference type="GO" id="GO:0047480">
    <property type="term" value="F:UDP-N-acetylmuramoyl-tripeptide-D-alanyl-D-alanine ligase activity"/>
    <property type="evidence" value="ECO:0007669"/>
    <property type="project" value="UniProtKB-UniRule"/>
</dbReference>
<dbReference type="SUPFAM" id="SSF53244">
    <property type="entry name" value="MurD-like peptide ligases, peptide-binding domain"/>
    <property type="match status" value="1"/>
</dbReference>
<feature type="domain" description="Mur ligase N-terminal catalytic" evidence="12">
    <location>
        <begin position="13"/>
        <end position="82"/>
    </location>
</feature>
<dbReference type="GO" id="GO:0071555">
    <property type="term" value="P:cell wall organization"/>
    <property type="evidence" value="ECO:0007669"/>
    <property type="project" value="UniProtKB-KW"/>
</dbReference>
<keyword evidence="3 10" id="KW-0132">Cell division</keyword>
<dbReference type="UniPathway" id="UPA00219"/>
<keyword evidence="16" id="KW-1185">Reference proteome</keyword>
<dbReference type="GO" id="GO:0008360">
    <property type="term" value="P:regulation of cell shape"/>
    <property type="evidence" value="ECO:0007669"/>
    <property type="project" value="UniProtKB-KW"/>
</dbReference>
<keyword evidence="4 10" id="KW-0547">Nucleotide-binding</keyword>
<evidence type="ECO:0000256" key="4">
    <source>
        <dbReference type="ARBA" id="ARBA00022741"/>
    </source>
</evidence>
<comment type="subcellular location">
    <subcellularLocation>
        <location evidence="10 11">Cytoplasm</location>
    </subcellularLocation>
</comment>
<evidence type="ECO:0000313" key="16">
    <source>
        <dbReference type="Proteomes" id="UP000217276"/>
    </source>
</evidence>
<dbReference type="AlphaFoldDB" id="A0A250FCH4"/>
<dbReference type="RefSeq" id="WP_095914048.1">
    <property type="nucleotide sequence ID" value="NZ_CAUUPF010000002.1"/>
</dbReference>
<evidence type="ECO:0000256" key="9">
    <source>
        <dbReference type="ARBA" id="ARBA00023316"/>
    </source>
</evidence>
<name>A0A250FCH4_9FLAO</name>
<dbReference type="PANTHER" id="PTHR43024">
    <property type="entry name" value="UDP-N-ACETYLMURAMOYL-TRIPEPTIDE--D-ALANYL-D-ALANINE LIGASE"/>
    <property type="match status" value="1"/>
</dbReference>
<dbReference type="Gene3D" id="3.40.1190.10">
    <property type="entry name" value="Mur-like, catalytic domain"/>
    <property type="match status" value="1"/>
</dbReference>
<dbReference type="GO" id="GO:0005737">
    <property type="term" value="C:cytoplasm"/>
    <property type="evidence" value="ECO:0007669"/>
    <property type="project" value="UniProtKB-SubCell"/>
</dbReference>
<dbReference type="InterPro" id="IPR036615">
    <property type="entry name" value="Mur_ligase_C_dom_sf"/>
</dbReference>
<dbReference type="GO" id="GO:0008766">
    <property type="term" value="F:UDP-N-acetylmuramoylalanyl-D-glutamyl-2,6-diaminopimelate-D-alanyl-D-alanine ligase activity"/>
    <property type="evidence" value="ECO:0007669"/>
    <property type="project" value="RHEA"/>
</dbReference>
<dbReference type="EC" id="6.3.2.10" evidence="10 11"/>
<dbReference type="InterPro" id="IPR005863">
    <property type="entry name" value="UDP-N-AcMur_synth"/>
</dbReference>
<evidence type="ECO:0000256" key="8">
    <source>
        <dbReference type="ARBA" id="ARBA00023306"/>
    </source>
</evidence>
<feature type="binding site" evidence="10">
    <location>
        <begin position="95"/>
        <end position="101"/>
    </location>
    <ligand>
        <name>ATP</name>
        <dbReference type="ChEBI" id="CHEBI:30616"/>
    </ligand>
</feature>
<dbReference type="InterPro" id="IPR051046">
    <property type="entry name" value="MurCDEF_CellWall_CoF430Synth"/>
</dbReference>
<keyword evidence="7 10" id="KW-0573">Peptidoglycan synthesis</keyword>
<evidence type="ECO:0000313" key="15">
    <source>
        <dbReference type="EMBL" id="ATA81985.1"/>
    </source>
</evidence>
<proteinExistence type="inferred from homology"/>
<dbReference type="InterPro" id="IPR000713">
    <property type="entry name" value="Mur_ligase_N"/>
</dbReference>
<keyword evidence="8 10" id="KW-0131">Cell cycle</keyword>
<evidence type="ECO:0000256" key="7">
    <source>
        <dbReference type="ARBA" id="ARBA00022984"/>
    </source>
</evidence>
<evidence type="ECO:0000259" key="13">
    <source>
        <dbReference type="Pfam" id="PF02875"/>
    </source>
</evidence>
<keyword evidence="5 10" id="KW-0067">ATP-binding</keyword>
<dbReference type="InterPro" id="IPR036565">
    <property type="entry name" value="Mur-like_cat_sf"/>
</dbReference>
<keyword evidence="2 10" id="KW-0436">Ligase</keyword>
<dbReference type="KEGG" id="clk:CGC53_06290"/>
<dbReference type="Pfam" id="PF01225">
    <property type="entry name" value="Mur_ligase"/>
    <property type="match status" value="1"/>
</dbReference>
<keyword evidence="1 10" id="KW-0963">Cytoplasm</keyword>
<comment type="similarity">
    <text evidence="10">Belongs to the MurCDEF family. MurF subfamily.</text>
</comment>
<dbReference type="HAMAP" id="MF_02019">
    <property type="entry name" value="MurF"/>
    <property type="match status" value="1"/>
</dbReference>